<organism evidence="2 3">
    <name type="scientific">Coccomyxa viridis</name>
    <dbReference type="NCBI Taxonomy" id="1274662"/>
    <lineage>
        <taxon>Eukaryota</taxon>
        <taxon>Viridiplantae</taxon>
        <taxon>Chlorophyta</taxon>
        <taxon>core chlorophytes</taxon>
        <taxon>Trebouxiophyceae</taxon>
        <taxon>Trebouxiophyceae incertae sedis</taxon>
        <taxon>Coccomyxaceae</taxon>
        <taxon>Coccomyxa</taxon>
    </lineage>
</organism>
<reference evidence="2 3" key="1">
    <citation type="submission" date="2024-06" db="EMBL/GenBank/DDBJ databases">
        <authorList>
            <person name="Kraege A."/>
            <person name="Thomma B."/>
        </authorList>
    </citation>
    <scope>NUCLEOTIDE SEQUENCE [LARGE SCALE GENOMIC DNA]</scope>
</reference>
<gene>
    <name evidence="2" type="primary">g5677</name>
    <name evidence="2" type="ORF">VP750_LOCUS4861</name>
</gene>
<feature type="region of interest" description="Disordered" evidence="1">
    <location>
        <begin position="429"/>
        <end position="449"/>
    </location>
</feature>
<dbReference type="SUPFAM" id="SSF48371">
    <property type="entry name" value="ARM repeat"/>
    <property type="match status" value="1"/>
</dbReference>
<feature type="region of interest" description="Disordered" evidence="1">
    <location>
        <begin position="1"/>
        <end position="66"/>
    </location>
</feature>
<feature type="compositionally biased region" description="Polar residues" evidence="1">
    <location>
        <begin position="1187"/>
        <end position="1198"/>
    </location>
</feature>
<dbReference type="Pfam" id="PF15785">
    <property type="entry name" value="SMG1"/>
    <property type="match status" value="1"/>
</dbReference>
<feature type="region of interest" description="Disordered" evidence="1">
    <location>
        <begin position="1117"/>
        <end position="1181"/>
    </location>
</feature>
<evidence type="ECO:0000313" key="2">
    <source>
        <dbReference type="EMBL" id="CAL5223202.1"/>
    </source>
</evidence>
<evidence type="ECO:0000313" key="3">
    <source>
        <dbReference type="Proteomes" id="UP001497392"/>
    </source>
</evidence>
<dbReference type="EMBL" id="CAXHTA020000008">
    <property type="protein sequence ID" value="CAL5223202.1"/>
    <property type="molecule type" value="Genomic_DNA"/>
</dbReference>
<proteinExistence type="predicted"/>
<sequence>MSPPQAEGAAGARGRGRANRAGRAPVRGHARGRGPSGPRSQGPSPPSRSQTASPLPQQRAAPLKPPSALQQLLSTAVSGNSGEARTKALRSLPGKLQDPASAAEMGAPGVLMSAWTKILSLLADPAAPVRQAAAPVVGCIGALASKQPSRAGVSSGLLFDWALPLMTAYVTDEAQPDQGSVYWALSALQHGLQGCDDKTIARYGSALLDACQRLLEADTLPEHLLPILLPVISQASRAEHSFRAHFQDLVELLVGWSFEPKLTDAQRLSIFDTLASFGPAWTEKQAFAAQLLSSLVADADKSASRTLSAEELYSLLAYVGCSAAICEACGIKCSSDPAGVMQCLCRAAAVCIEGSGKAGLSSSSASLVQQLCALLMRVYTCIISSSSMAPATASQAEGTVHQPVCTESTEQQLNDNVSHPLIPVRHLENSGSAQQQPAEAAAASLQHEAPASAAESAHTALLELALRACRACKADPAEQLMPVLTMYLRACQILQDRGHTIPPEAVDTFLRSRTIVKLDMRGGAALQGVIGDIAESMCGSGEDPGDQHALRTILSQMTQYLEHEADGSAKQLPRYQAKLVGDLLQRDGSAYASAAVWDALHKVVNPRGFASQCRGDLGTILDFLAKSSAKLVSQSMADVSRGPQIRALWLALATEASAPNVSIPATQWLARVALQSHAAAAQAAVQAPPGLSTASRITDRLASLHLSIHDEAVQVMISAREETDEESIGPPGAAPAYAAAAVKALAALSRAPDPTQRMAASQCALMLLKPGRPRFPQHSTERGHMAAAEEAGALEWEPHIPQAELASDSLSAGAAPLLEDSALVQLGHAAVKGLGDVSAEVAASWWRALDAIAPDITRIAGNASRTSLPAFLLLHKVQPSTGVLERQSPQGEHLESQQLSRLLDWLTQASPAILVRPQASASTAEAGADRKDAEMREWICQLATASNSSTRRPFAHSAEAIEWAVEVAAKQLIQQRLRTHYGGAVQTLAAIEKGLQARLSKCNQSQEHQQATPGLLGGSALLDFALALERQIQSACFGTLALPSAAVDPESQSFFAAPRNQMACTEWFVRLRPSLLKLSAALAHHSATAYHGLKHLELLPRQIDAALAPAAFPSRTAKQQVVSHRNTAGQNAVSQKQPNLAKGQQCQAVPVKPPRILRRSAASNGGESAPGSGQPTIPALQPSQLEGQLSPAGQVSRSPENEQARAQTLTAKEKLLQEVMDTLWVTCSALAELAQPDLITGLHATASSAVSKLASASSRQVSLYHHMRR</sequence>
<dbReference type="InterPro" id="IPR016024">
    <property type="entry name" value="ARM-type_fold"/>
</dbReference>
<dbReference type="PROSITE" id="PS00018">
    <property type="entry name" value="EF_HAND_1"/>
    <property type="match status" value="1"/>
</dbReference>
<protein>
    <submittedName>
        <fullName evidence="2">G5677 protein</fullName>
    </submittedName>
</protein>
<name>A0ABP1G0A8_9CHLO</name>
<comment type="caution">
    <text evidence="2">The sequence shown here is derived from an EMBL/GenBank/DDBJ whole genome shotgun (WGS) entry which is preliminary data.</text>
</comment>
<feature type="region of interest" description="Disordered" evidence="1">
    <location>
        <begin position="1187"/>
        <end position="1206"/>
    </location>
</feature>
<dbReference type="InterPro" id="IPR031559">
    <property type="entry name" value="SMG1"/>
</dbReference>
<dbReference type="Proteomes" id="UP001497392">
    <property type="component" value="Unassembled WGS sequence"/>
</dbReference>
<feature type="compositionally biased region" description="Basic residues" evidence="1">
    <location>
        <begin position="14"/>
        <end position="32"/>
    </location>
</feature>
<feature type="compositionally biased region" description="Low complexity" evidence="1">
    <location>
        <begin position="430"/>
        <end position="449"/>
    </location>
</feature>
<dbReference type="InterPro" id="IPR018247">
    <property type="entry name" value="EF_Hand_1_Ca_BS"/>
</dbReference>
<feature type="compositionally biased region" description="Polar residues" evidence="1">
    <location>
        <begin position="1117"/>
        <end position="1147"/>
    </location>
</feature>
<feature type="compositionally biased region" description="Polar residues" evidence="1">
    <location>
        <begin position="1161"/>
        <end position="1181"/>
    </location>
</feature>
<accession>A0ABP1G0A8</accession>
<keyword evidence="3" id="KW-1185">Reference proteome</keyword>
<evidence type="ECO:0000256" key="1">
    <source>
        <dbReference type="SAM" id="MobiDB-lite"/>
    </source>
</evidence>